<reference evidence="6" key="1">
    <citation type="submission" date="2022-08" db="EMBL/GenBank/DDBJ databases">
        <title>Genomic Encyclopedia of Type Strains, Phase V (KMG-V): Genome sequencing to study the core and pangenomes of soil and plant-associated prokaryotes.</title>
        <authorList>
            <person name="Whitman W."/>
        </authorList>
    </citation>
    <scope>NUCLEOTIDE SEQUENCE</scope>
    <source>
        <strain evidence="6">SP3026</strain>
    </source>
</reference>
<evidence type="ECO:0000313" key="6">
    <source>
        <dbReference type="EMBL" id="MCS4119709.1"/>
    </source>
</evidence>
<accession>A0A9X2ZSK8</accession>
<proteinExistence type="predicted"/>
<evidence type="ECO:0000256" key="3">
    <source>
        <dbReference type="SAM" id="MobiDB-lite"/>
    </source>
</evidence>
<protein>
    <submittedName>
        <fullName evidence="6">Outer membrane protein assembly factor BamA</fullName>
    </submittedName>
</protein>
<name>A0A9X2ZSK8_9BACT</name>
<evidence type="ECO:0000256" key="4">
    <source>
        <dbReference type="SAM" id="SignalP"/>
    </source>
</evidence>
<comment type="subcellular location">
    <subcellularLocation>
        <location evidence="1">Membrane</location>
    </subcellularLocation>
</comment>
<evidence type="ECO:0000313" key="7">
    <source>
        <dbReference type="Proteomes" id="UP001155144"/>
    </source>
</evidence>
<gene>
    <name evidence="6" type="ORF">GGP45_000027</name>
</gene>
<sequence>MAPSTCTAQTLFGLLLGTFLVASPPARAQSASPPADSIVTADSSTARAPEPYTTSRSVAYHVLAAPAYVLHGATRPLGWAAQYVERNFPDLFEPRRPPRGILPLVELGGPTGFLGGLALYDNRLFGSDHTARIEGLYGGPDTFEGEVSYSAPTPIGAGSRFDLVANVFSDPESEFYLGGNSNDRTTDEALFSRDQVDVTAGLQSTLPGSPLRGALDLLYEHVEASGEDQRLRKASPPGLGTVDLLTSRLTLGLDYTGEPPRVSRGTEVLLQLDYTHDLTGKRFRYGRYVAEVRQYLPVGFFPDTRRLALRGRLEQTEPLFDGSAVPFYQLPSLGGQNTLRGFQSRRFQNDGALMLNAEYRYPIWSNLDALVFVDAGQVFNEISEISGERFQWSYGGGLHLLNRKGLSARFEIAGSTEGLRTILTVDPSFRRVAR</sequence>
<dbReference type="Pfam" id="PF01103">
    <property type="entry name" value="Omp85"/>
    <property type="match status" value="1"/>
</dbReference>
<dbReference type="EMBL" id="JANUBL010000001">
    <property type="protein sequence ID" value="MCS4119709.1"/>
    <property type="molecule type" value="Genomic_DNA"/>
</dbReference>
<evidence type="ECO:0000256" key="1">
    <source>
        <dbReference type="ARBA" id="ARBA00004370"/>
    </source>
</evidence>
<dbReference type="RefSeq" id="WP_259039611.1">
    <property type="nucleotide sequence ID" value="NZ_JANUBL010000001.1"/>
</dbReference>
<dbReference type="GO" id="GO:0019867">
    <property type="term" value="C:outer membrane"/>
    <property type="evidence" value="ECO:0007669"/>
    <property type="project" value="InterPro"/>
</dbReference>
<feature type="region of interest" description="Disordered" evidence="3">
    <location>
        <begin position="27"/>
        <end position="50"/>
    </location>
</feature>
<feature type="chain" id="PRO_5040811654" evidence="4">
    <location>
        <begin position="29"/>
        <end position="434"/>
    </location>
</feature>
<feature type="domain" description="Bacterial surface antigen (D15)" evidence="5">
    <location>
        <begin position="124"/>
        <end position="400"/>
    </location>
</feature>
<organism evidence="6 7">
    <name type="scientific">Salinibacter ruber</name>
    <dbReference type="NCBI Taxonomy" id="146919"/>
    <lineage>
        <taxon>Bacteria</taxon>
        <taxon>Pseudomonadati</taxon>
        <taxon>Rhodothermota</taxon>
        <taxon>Rhodothermia</taxon>
        <taxon>Rhodothermales</taxon>
        <taxon>Salinibacteraceae</taxon>
        <taxon>Salinibacter</taxon>
    </lineage>
</organism>
<evidence type="ECO:0000256" key="2">
    <source>
        <dbReference type="ARBA" id="ARBA00023136"/>
    </source>
</evidence>
<feature type="compositionally biased region" description="Polar residues" evidence="3">
    <location>
        <begin position="40"/>
        <end position="50"/>
    </location>
</feature>
<evidence type="ECO:0000259" key="5">
    <source>
        <dbReference type="Pfam" id="PF01103"/>
    </source>
</evidence>
<dbReference type="Gene3D" id="2.40.160.50">
    <property type="entry name" value="membrane protein fhac: a member of the omp85/tpsb transporter family"/>
    <property type="match status" value="1"/>
</dbReference>
<comment type="caution">
    <text evidence="6">The sequence shown here is derived from an EMBL/GenBank/DDBJ whole genome shotgun (WGS) entry which is preliminary data.</text>
</comment>
<dbReference type="InterPro" id="IPR000184">
    <property type="entry name" value="Bac_surfAg_D15"/>
</dbReference>
<keyword evidence="2" id="KW-0472">Membrane</keyword>
<dbReference type="Proteomes" id="UP001155144">
    <property type="component" value="Unassembled WGS sequence"/>
</dbReference>
<feature type="compositionally biased region" description="Low complexity" evidence="3">
    <location>
        <begin position="27"/>
        <end position="37"/>
    </location>
</feature>
<feature type="signal peptide" evidence="4">
    <location>
        <begin position="1"/>
        <end position="28"/>
    </location>
</feature>
<dbReference type="AlphaFoldDB" id="A0A9X2ZSK8"/>
<keyword evidence="4" id="KW-0732">Signal</keyword>